<dbReference type="Gramene" id="ONIVA11G23240.1">
    <property type="protein sequence ID" value="ONIVA11G23240.1"/>
    <property type="gene ID" value="ONIVA11G23240"/>
</dbReference>
<dbReference type="EnsemblPlants" id="ONIVA11G23240.1">
    <property type="protein sequence ID" value="ONIVA11G23240.1"/>
    <property type="gene ID" value="ONIVA11G23240"/>
</dbReference>
<feature type="region of interest" description="Disordered" evidence="1">
    <location>
        <begin position="45"/>
        <end position="74"/>
    </location>
</feature>
<accession>A0A0E0J5L1</accession>
<dbReference type="OMA" id="ESREHMM"/>
<reference evidence="2" key="1">
    <citation type="submission" date="2015-04" db="UniProtKB">
        <authorList>
            <consortium name="EnsemblPlants"/>
        </authorList>
    </citation>
    <scope>IDENTIFICATION</scope>
    <source>
        <strain evidence="2">SL10</strain>
    </source>
</reference>
<feature type="region of interest" description="Disordered" evidence="1">
    <location>
        <begin position="1"/>
        <end position="20"/>
    </location>
</feature>
<dbReference type="Proteomes" id="UP000006591">
    <property type="component" value="Chromosome 11"/>
</dbReference>
<dbReference type="STRING" id="4536.A0A0E0J5L1"/>
<evidence type="ECO:0000256" key="1">
    <source>
        <dbReference type="SAM" id="MobiDB-lite"/>
    </source>
</evidence>
<feature type="compositionally biased region" description="Basic and acidic residues" evidence="1">
    <location>
        <begin position="1"/>
        <end position="12"/>
    </location>
</feature>
<evidence type="ECO:0000313" key="3">
    <source>
        <dbReference type="Proteomes" id="UP000006591"/>
    </source>
</evidence>
<dbReference type="HOGENOM" id="CLU_077251_0_0_1"/>
<protein>
    <submittedName>
        <fullName evidence="2">Uncharacterized protein</fullName>
    </submittedName>
</protein>
<name>A0A0E0J5L1_ORYNI</name>
<organism evidence="2">
    <name type="scientific">Oryza nivara</name>
    <name type="common">Indian wild rice</name>
    <name type="synonym">Oryza sativa f. spontanea</name>
    <dbReference type="NCBI Taxonomy" id="4536"/>
    <lineage>
        <taxon>Eukaryota</taxon>
        <taxon>Viridiplantae</taxon>
        <taxon>Streptophyta</taxon>
        <taxon>Embryophyta</taxon>
        <taxon>Tracheophyta</taxon>
        <taxon>Spermatophyta</taxon>
        <taxon>Magnoliopsida</taxon>
        <taxon>Liliopsida</taxon>
        <taxon>Poales</taxon>
        <taxon>Poaceae</taxon>
        <taxon>BOP clade</taxon>
        <taxon>Oryzoideae</taxon>
        <taxon>Oryzeae</taxon>
        <taxon>Oryzinae</taxon>
        <taxon>Oryza</taxon>
    </lineage>
</organism>
<evidence type="ECO:0000313" key="2">
    <source>
        <dbReference type="EnsemblPlants" id="ONIVA11G23240.1"/>
    </source>
</evidence>
<dbReference type="AlphaFoldDB" id="A0A0E0J5L1"/>
<sequence length="335" mass="38037">MEEVESSYRSEMMDGEGWKMMQPNTNKQLVQIKTRSSSMQVVKEEIEEEEVAGGRGRRRGGLRRSVSGRGYNSSNQKVIANANTNRDTNNLAMQTQVPTHTREGPTFTQLLLGEEDFDLPPYVPDDAKESNQFYQQTTNEFLNMNQLDNNGIGTAQLESREHMMTYGLSSGISSQLLGSQAIDVVDVVGCLTSPRGTQLHEGHLAHLMSYIRACRDLEQHTPPNFVMHQSIGPVLNHYALSAEMSYSMRYPENAVTRGPQNILGFPKKCRHTRRERHTQTHMVNRNFFMLIHYVHGRHVLARLQILLAARGVQSLLHAQRRRLLALLTPSLYYLG</sequence>
<reference evidence="2" key="2">
    <citation type="submission" date="2018-04" db="EMBL/GenBank/DDBJ databases">
        <title>OnivRS2 (Oryza nivara Reference Sequence Version 2).</title>
        <authorList>
            <person name="Zhang J."/>
            <person name="Kudrna D."/>
            <person name="Lee S."/>
            <person name="Talag J."/>
            <person name="Rajasekar S."/>
            <person name="Welchert J."/>
            <person name="Hsing Y.-I."/>
            <person name="Wing R.A."/>
        </authorList>
    </citation>
    <scope>NUCLEOTIDE SEQUENCE [LARGE SCALE GENOMIC DNA]</scope>
    <source>
        <strain evidence="2">SL10</strain>
    </source>
</reference>
<proteinExistence type="predicted"/>
<keyword evidence="3" id="KW-1185">Reference proteome</keyword>